<feature type="chain" id="PRO_5020396001" description="Secreted protein" evidence="1">
    <location>
        <begin position="19"/>
        <end position="186"/>
    </location>
</feature>
<evidence type="ECO:0000313" key="3">
    <source>
        <dbReference type="Proteomes" id="UP000310477"/>
    </source>
</evidence>
<proteinExistence type="predicted"/>
<evidence type="ECO:0000256" key="1">
    <source>
        <dbReference type="SAM" id="SignalP"/>
    </source>
</evidence>
<accession>A0A4U1BY98</accession>
<evidence type="ECO:0008006" key="4">
    <source>
        <dbReference type="Google" id="ProtNLM"/>
    </source>
</evidence>
<evidence type="ECO:0000313" key="2">
    <source>
        <dbReference type="EMBL" id="TKB98077.1"/>
    </source>
</evidence>
<dbReference type="AlphaFoldDB" id="A0A4U1BY98"/>
<keyword evidence="3" id="KW-1185">Reference proteome</keyword>
<feature type="signal peptide" evidence="1">
    <location>
        <begin position="1"/>
        <end position="18"/>
    </location>
</feature>
<reference evidence="2 3" key="1">
    <citation type="submission" date="2019-04" db="EMBL/GenBank/DDBJ databases">
        <title>Pedobacter sp. AR-2-6 sp. nov., isolated from Arctic soil.</title>
        <authorList>
            <person name="Dahal R.H."/>
            <person name="Kim D.-U."/>
        </authorList>
    </citation>
    <scope>NUCLEOTIDE SEQUENCE [LARGE SCALE GENOMIC DNA]</scope>
    <source>
        <strain evidence="2 3">AR-2-6</strain>
    </source>
</reference>
<protein>
    <recommendedName>
        <fullName evidence="4">Secreted protein</fullName>
    </recommendedName>
</protein>
<keyword evidence="1" id="KW-0732">Signal</keyword>
<comment type="caution">
    <text evidence="2">The sequence shown here is derived from an EMBL/GenBank/DDBJ whole genome shotgun (WGS) entry which is preliminary data.</text>
</comment>
<dbReference type="Proteomes" id="UP000310477">
    <property type="component" value="Unassembled WGS sequence"/>
</dbReference>
<dbReference type="OrthoDB" id="1524207at2"/>
<dbReference type="RefSeq" id="WP_136878000.1">
    <property type="nucleotide sequence ID" value="NZ_SWBO01000010.1"/>
</dbReference>
<name>A0A4U1BY98_9SPHI</name>
<gene>
    <name evidence="2" type="ORF">FA045_15580</name>
</gene>
<organism evidence="2 3">
    <name type="scientific">Pedobacter cryotolerans</name>
    <dbReference type="NCBI Taxonomy" id="2571270"/>
    <lineage>
        <taxon>Bacteria</taxon>
        <taxon>Pseudomonadati</taxon>
        <taxon>Bacteroidota</taxon>
        <taxon>Sphingobacteriia</taxon>
        <taxon>Sphingobacteriales</taxon>
        <taxon>Sphingobacteriaceae</taxon>
        <taxon>Pedobacter</taxon>
    </lineage>
</organism>
<dbReference type="EMBL" id="SWBO01000010">
    <property type="protein sequence ID" value="TKB98077.1"/>
    <property type="molecule type" value="Genomic_DNA"/>
</dbReference>
<sequence>MKNLILVFLIFTTLSIQAQQKSGAQQFWDSLKQHCGKAYQGEVTQGITDDFKNGALIMHVKSCDDGTIRIPFFVGENRSRTWVLTFKNNRILLKHDHRHEDGTEDKVTQYGGMTTNSGQAGIQIFPADQQTVDMLPTAAGNVWWITIDKDLFSYNLRRIGSERVFTVKFNLTNPVATPKAPWGWKE</sequence>